<sequence length="274" mass="30229">MVISAEMTGQRRDLDRYDRKRSAFAGIADFLQTGASSRQILSLGRIHPLDIHISPAGADTTVVVFHAALTGNGTALPVFAGARMLRPFSVNLIQVADPGLYAADDLEIGWFAGTRAHPIQEELVVVLRHLFEELGGTRKVFFGPSAGGYAALYYGSHFPDAVIVPVNPQTILERFNRDQQAAYCAAAWNAPPEEVWGTEVDADLRETFAGHNENDILYVQNERDPHLQEHMEPFLATLPPDRIEVLRGDWGRGHQAPPTEELSTILSKVLPRRG</sequence>
<dbReference type="RefSeq" id="WP_188538559.1">
    <property type="nucleotide sequence ID" value="NZ_BMEQ01000018.1"/>
</dbReference>
<dbReference type="InterPro" id="IPR029058">
    <property type="entry name" value="AB_hydrolase_fold"/>
</dbReference>
<name>A0A917H109_9MICC</name>
<proteinExistence type="predicted"/>
<dbReference type="SUPFAM" id="SSF53474">
    <property type="entry name" value="alpha/beta-Hydrolases"/>
    <property type="match status" value="1"/>
</dbReference>
<comment type="caution">
    <text evidence="1">The sequence shown here is derived from an EMBL/GenBank/DDBJ whole genome shotgun (WGS) entry which is preliminary data.</text>
</comment>
<evidence type="ECO:0008006" key="3">
    <source>
        <dbReference type="Google" id="ProtNLM"/>
    </source>
</evidence>
<dbReference type="Gene3D" id="3.40.50.1820">
    <property type="entry name" value="alpha/beta hydrolase"/>
    <property type="match status" value="1"/>
</dbReference>
<gene>
    <name evidence="1" type="ORF">GCM10011374_29560</name>
</gene>
<dbReference type="AlphaFoldDB" id="A0A917H109"/>
<dbReference type="EMBL" id="BMEQ01000018">
    <property type="protein sequence ID" value="GGG64099.1"/>
    <property type="molecule type" value="Genomic_DNA"/>
</dbReference>
<accession>A0A917H109</accession>
<protein>
    <recommendedName>
        <fullName evidence="3">Alpha/beta hydrolase</fullName>
    </recommendedName>
</protein>
<evidence type="ECO:0000313" key="2">
    <source>
        <dbReference type="Proteomes" id="UP000638848"/>
    </source>
</evidence>
<reference evidence="1" key="2">
    <citation type="submission" date="2020-09" db="EMBL/GenBank/DDBJ databases">
        <authorList>
            <person name="Sun Q."/>
            <person name="Zhou Y."/>
        </authorList>
    </citation>
    <scope>NUCLEOTIDE SEQUENCE</scope>
    <source>
        <strain evidence="1">CGMCC 1.12187</strain>
    </source>
</reference>
<organism evidence="1 2">
    <name type="scientific">Kocuria dechangensis</name>
    <dbReference type="NCBI Taxonomy" id="1176249"/>
    <lineage>
        <taxon>Bacteria</taxon>
        <taxon>Bacillati</taxon>
        <taxon>Actinomycetota</taxon>
        <taxon>Actinomycetes</taxon>
        <taxon>Micrococcales</taxon>
        <taxon>Micrococcaceae</taxon>
        <taxon>Kocuria</taxon>
    </lineage>
</organism>
<dbReference type="Proteomes" id="UP000638848">
    <property type="component" value="Unassembled WGS sequence"/>
</dbReference>
<reference evidence="1" key="1">
    <citation type="journal article" date="2014" name="Int. J. Syst. Evol. Microbiol.">
        <title>Complete genome sequence of Corynebacterium casei LMG S-19264T (=DSM 44701T), isolated from a smear-ripened cheese.</title>
        <authorList>
            <consortium name="US DOE Joint Genome Institute (JGI-PGF)"/>
            <person name="Walter F."/>
            <person name="Albersmeier A."/>
            <person name="Kalinowski J."/>
            <person name="Ruckert C."/>
        </authorList>
    </citation>
    <scope>NUCLEOTIDE SEQUENCE</scope>
    <source>
        <strain evidence="1">CGMCC 1.12187</strain>
    </source>
</reference>
<evidence type="ECO:0000313" key="1">
    <source>
        <dbReference type="EMBL" id="GGG64099.1"/>
    </source>
</evidence>
<keyword evidence="2" id="KW-1185">Reference proteome</keyword>